<name>B0MQK7_9FIRM</name>
<protein>
    <submittedName>
        <fullName evidence="1">Uncharacterized protein</fullName>
    </submittedName>
</protein>
<evidence type="ECO:0000313" key="1">
    <source>
        <dbReference type="EMBL" id="EDR99982.1"/>
    </source>
</evidence>
<organism evidence="1 2">
    <name type="scientific">[Eubacterium] siraeum DSM 15702</name>
    <dbReference type="NCBI Taxonomy" id="428128"/>
    <lineage>
        <taxon>Bacteria</taxon>
        <taxon>Bacillati</taxon>
        <taxon>Bacillota</taxon>
        <taxon>Clostridia</taxon>
        <taxon>Eubacteriales</taxon>
        <taxon>Oscillospiraceae</taxon>
        <taxon>Oscillospiraceae incertae sedis</taxon>
    </lineage>
</organism>
<dbReference type="AlphaFoldDB" id="B0MQK7"/>
<gene>
    <name evidence="1" type="ORF">EUBSIR_02123</name>
</gene>
<dbReference type="Proteomes" id="UP000005326">
    <property type="component" value="Unassembled WGS sequence"/>
</dbReference>
<evidence type="ECO:0000313" key="2">
    <source>
        <dbReference type="Proteomes" id="UP000005326"/>
    </source>
</evidence>
<proteinExistence type="predicted"/>
<sequence>MNHIITGDERNVKNLETKVYVSWGMSFNDGQISSQKVNLKHTLLSAGNATYAIRQPSERRIVNYIFI</sequence>
<reference evidence="1" key="1">
    <citation type="submission" date="2007-10" db="EMBL/GenBank/DDBJ databases">
        <authorList>
            <person name="Fulton L."/>
            <person name="Clifton S."/>
            <person name="Fulton B."/>
            <person name="Xu J."/>
            <person name="Minx P."/>
            <person name="Pepin K.H."/>
            <person name="Johnson M."/>
            <person name="Thiruvilangam P."/>
            <person name="Bhonagiri V."/>
            <person name="Nash W.E."/>
            <person name="Mardis E.R."/>
            <person name="Wilson R.K."/>
        </authorList>
    </citation>
    <scope>NUCLEOTIDE SEQUENCE [LARGE SCALE GENOMIC DNA]</scope>
    <source>
        <strain evidence="1">DSM 15702</strain>
    </source>
</reference>
<reference evidence="1" key="2">
    <citation type="submission" date="2014-06" db="EMBL/GenBank/DDBJ databases">
        <title>Draft genome sequence of Eubacterium siraeum (DSM 15702).</title>
        <authorList>
            <person name="Sudarsanam P."/>
            <person name="Ley R."/>
            <person name="Guruge J."/>
            <person name="Turnbaugh P.J."/>
            <person name="Mahowald M."/>
            <person name="Liep D."/>
            <person name="Gordon J."/>
        </authorList>
    </citation>
    <scope>NUCLEOTIDE SEQUENCE</scope>
    <source>
        <strain evidence="1">DSM 15702</strain>
    </source>
</reference>
<keyword evidence="2" id="KW-1185">Reference proteome</keyword>
<dbReference type="EMBL" id="ABCA03000052">
    <property type="protein sequence ID" value="EDR99982.1"/>
    <property type="molecule type" value="Genomic_DNA"/>
</dbReference>
<comment type="caution">
    <text evidence="1">The sequence shown here is derived from an EMBL/GenBank/DDBJ whole genome shotgun (WGS) entry which is preliminary data.</text>
</comment>
<accession>B0MQK7</accession>